<keyword evidence="5" id="KW-1185">Reference proteome</keyword>
<gene>
    <name evidence="4" type="primary">25499823</name>
    <name evidence="2" type="ordered locus">MTR_7g407070</name>
    <name evidence="3" type="ORF">MtrunA17_Chr7g0214991</name>
</gene>
<dbReference type="SMART" id="SM00256">
    <property type="entry name" value="FBOX"/>
    <property type="match status" value="1"/>
</dbReference>
<organism evidence="2 5">
    <name type="scientific">Medicago truncatula</name>
    <name type="common">Barrel medic</name>
    <name type="synonym">Medicago tribuloides</name>
    <dbReference type="NCBI Taxonomy" id="3880"/>
    <lineage>
        <taxon>Eukaryota</taxon>
        <taxon>Viridiplantae</taxon>
        <taxon>Streptophyta</taxon>
        <taxon>Embryophyta</taxon>
        <taxon>Tracheophyta</taxon>
        <taxon>Spermatophyta</taxon>
        <taxon>Magnoliopsida</taxon>
        <taxon>eudicotyledons</taxon>
        <taxon>Gunneridae</taxon>
        <taxon>Pentapetalae</taxon>
        <taxon>rosids</taxon>
        <taxon>fabids</taxon>
        <taxon>Fabales</taxon>
        <taxon>Fabaceae</taxon>
        <taxon>Papilionoideae</taxon>
        <taxon>50 kb inversion clade</taxon>
        <taxon>NPAAA clade</taxon>
        <taxon>Hologalegina</taxon>
        <taxon>IRL clade</taxon>
        <taxon>Trifolieae</taxon>
        <taxon>Medicago</taxon>
    </lineage>
</organism>
<dbReference type="PROSITE" id="PS50181">
    <property type="entry name" value="FBOX"/>
    <property type="match status" value="1"/>
</dbReference>
<dbReference type="CDD" id="cd22157">
    <property type="entry name" value="F-box_AtFBW1-like"/>
    <property type="match status" value="1"/>
</dbReference>
<reference evidence="4" key="3">
    <citation type="submission" date="2015-04" db="UniProtKB">
        <authorList>
            <consortium name="EnsemblPlants"/>
        </authorList>
    </citation>
    <scope>IDENTIFICATION</scope>
    <source>
        <strain evidence="4">cv. Jemalong A17</strain>
    </source>
</reference>
<dbReference type="PANTHER" id="PTHR31672">
    <property type="entry name" value="BNACNNG10540D PROTEIN"/>
    <property type="match status" value="1"/>
</dbReference>
<evidence type="ECO:0000313" key="4">
    <source>
        <dbReference type="EnsemblPlants" id="KEH21502"/>
    </source>
</evidence>
<evidence type="ECO:0000313" key="3">
    <source>
        <dbReference type="EMBL" id="RHN44039.1"/>
    </source>
</evidence>
<dbReference type="InterPro" id="IPR017451">
    <property type="entry name" value="F-box-assoc_interact_dom"/>
</dbReference>
<protein>
    <submittedName>
        <fullName evidence="2">F-box protein interaction domain protein</fullName>
    </submittedName>
    <submittedName>
        <fullName evidence="3">Putative F-box domain-containing protein</fullName>
    </submittedName>
</protein>
<dbReference type="NCBIfam" id="TIGR01640">
    <property type="entry name" value="F_box_assoc_1"/>
    <property type="match status" value="1"/>
</dbReference>
<dbReference type="Gramene" id="rna38087">
    <property type="protein sequence ID" value="RHN44039.1"/>
    <property type="gene ID" value="gene38087"/>
</dbReference>
<reference evidence="2 5" key="1">
    <citation type="journal article" date="2011" name="Nature">
        <title>The Medicago genome provides insight into the evolution of rhizobial symbioses.</title>
        <authorList>
            <person name="Young N.D."/>
            <person name="Debelle F."/>
            <person name="Oldroyd G.E."/>
            <person name="Geurts R."/>
            <person name="Cannon S.B."/>
            <person name="Udvardi M.K."/>
            <person name="Benedito V.A."/>
            <person name="Mayer K.F."/>
            <person name="Gouzy J."/>
            <person name="Schoof H."/>
            <person name="Van de Peer Y."/>
            <person name="Proost S."/>
            <person name="Cook D.R."/>
            <person name="Meyers B.C."/>
            <person name="Spannagl M."/>
            <person name="Cheung F."/>
            <person name="De Mita S."/>
            <person name="Krishnakumar V."/>
            <person name="Gundlach H."/>
            <person name="Zhou S."/>
            <person name="Mudge J."/>
            <person name="Bharti A.K."/>
            <person name="Murray J.D."/>
            <person name="Naoumkina M.A."/>
            <person name="Rosen B."/>
            <person name="Silverstein K.A."/>
            <person name="Tang H."/>
            <person name="Rombauts S."/>
            <person name="Zhao P.X."/>
            <person name="Zhou P."/>
            <person name="Barbe V."/>
            <person name="Bardou P."/>
            <person name="Bechner M."/>
            <person name="Bellec A."/>
            <person name="Berger A."/>
            <person name="Berges H."/>
            <person name="Bidwell S."/>
            <person name="Bisseling T."/>
            <person name="Choisne N."/>
            <person name="Couloux A."/>
            <person name="Denny R."/>
            <person name="Deshpande S."/>
            <person name="Dai X."/>
            <person name="Doyle J.J."/>
            <person name="Dudez A.M."/>
            <person name="Farmer A.D."/>
            <person name="Fouteau S."/>
            <person name="Franken C."/>
            <person name="Gibelin C."/>
            <person name="Gish J."/>
            <person name="Goldstein S."/>
            <person name="Gonzalez A.J."/>
            <person name="Green P.J."/>
            <person name="Hallab A."/>
            <person name="Hartog M."/>
            <person name="Hua A."/>
            <person name="Humphray S.J."/>
            <person name="Jeong D.H."/>
            <person name="Jing Y."/>
            <person name="Jocker A."/>
            <person name="Kenton S.M."/>
            <person name="Kim D.J."/>
            <person name="Klee K."/>
            <person name="Lai H."/>
            <person name="Lang C."/>
            <person name="Lin S."/>
            <person name="Macmil S.L."/>
            <person name="Magdelenat G."/>
            <person name="Matthews L."/>
            <person name="McCorrison J."/>
            <person name="Monaghan E.L."/>
            <person name="Mun J.H."/>
            <person name="Najar F.Z."/>
            <person name="Nicholson C."/>
            <person name="Noirot C."/>
            <person name="O'Bleness M."/>
            <person name="Paule C.R."/>
            <person name="Poulain J."/>
            <person name="Prion F."/>
            <person name="Qin B."/>
            <person name="Qu C."/>
            <person name="Retzel E.F."/>
            <person name="Riddle C."/>
            <person name="Sallet E."/>
            <person name="Samain S."/>
            <person name="Samson N."/>
            <person name="Sanders I."/>
            <person name="Saurat O."/>
            <person name="Scarpelli C."/>
            <person name="Schiex T."/>
            <person name="Segurens B."/>
            <person name="Severin A.J."/>
            <person name="Sherrier D.J."/>
            <person name="Shi R."/>
            <person name="Sims S."/>
            <person name="Singer S.R."/>
            <person name="Sinharoy S."/>
            <person name="Sterck L."/>
            <person name="Viollet A."/>
            <person name="Wang B.B."/>
            <person name="Wang K."/>
            <person name="Wang M."/>
            <person name="Wang X."/>
            <person name="Warfsmann J."/>
            <person name="Weissenbach J."/>
            <person name="White D.D."/>
            <person name="White J.D."/>
            <person name="Wiley G.B."/>
            <person name="Wincker P."/>
            <person name="Xing Y."/>
            <person name="Yang L."/>
            <person name="Yao Z."/>
            <person name="Ying F."/>
            <person name="Zhai J."/>
            <person name="Zhou L."/>
            <person name="Zuber A."/>
            <person name="Denarie J."/>
            <person name="Dixon R.A."/>
            <person name="May G.D."/>
            <person name="Schwartz D.C."/>
            <person name="Rogers J."/>
            <person name="Quetier F."/>
            <person name="Town C.D."/>
            <person name="Roe B.A."/>
        </authorList>
    </citation>
    <scope>NUCLEOTIDE SEQUENCE [LARGE SCALE GENOMIC DNA]</scope>
    <source>
        <strain evidence="2">A17</strain>
        <strain evidence="4 5">cv. Jemalong A17</strain>
    </source>
</reference>
<reference evidence="2 5" key="2">
    <citation type="journal article" date="2014" name="BMC Genomics">
        <title>An improved genome release (version Mt4.0) for the model legume Medicago truncatula.</title>
        <authorList>
            <person name="Tang H."/>
            <person name="Krishnakumar V."/>
            <person name="Bidwell S."/>
            <person name="Rosen B."/>
            <person name="Chan A."/>
            <person name="Zhou S."/>
            <person name="Gentzbittel L."/>
            <person name="Childs K.L."/>
            <person name="Yandell M."/>
            <person name="Gundlach H."/>
            <person name="Mayer K.F."/>
            <person name="Schwartz D.C."/>
            <person name="Town C.D."/>
        </authorList>
    </citation>
    <scope>GENOME REANNOTATION</scope>
    <source>
        <strain evidence="2">A17</strain>
        <strain evidence="4 5">cv. Jemalong A17</strain>
    </source>
</reference>
<dbReference type="KEGG" id="mtr:25499823"/>
<dbReference type="OrthoDB" id="591557at2759"/>
<dbReference type="Gene3D" id="1.20.1280.50">
    <property type="match status" value="1"/>
</dbReference>
<name>A0A072TVN5_MEDTR</name>
<evidence type="ECO:0000313" key="6">
    <source>
        <dbReference type="Proteomes" id="UP000265566"/>
    </source>
</evidence>
<dbReference type="InterPro" id="IPR050796">
    <property type="entry name" value="SCF_F-box_component"/>
</dbReference>
<dbReference type="AlphaFoldDB" id="A0A072TVN5"/>
<dbReference type="EMBL" id="PSQE01000007">
    <property type="protein sequence ID" value="RHN44039.1"/>
    <property type="molecule type" value="Genomic_DNA"/>
</dbReference>
<dbReference type="InterPro" id="IPR001810">
    <property type="entry name" value="F-box_dom"/>
</dbReference>
<dbReference type="InterPro" id="IPR036047">
    <property type="entry name" value="F-box-like_dom_sf"/>
</dbReference>
<feature type="domain" description="F-box" evidence="1">
    <location>
        <begin position="26"/>
        <end position="72"/>
    </location>
</feature>
<dbReference type="Pfam" id="PF07734">
    <property type="entry name" value="FBA_1"/>
    <property type="match status" value="1"/>
</dbReference>
<accession>A0A072TVN5</accession>
<dbReference type="SUPFAM" id="SSF81383">
    <property type="entry name" value="F-box domain"/>
    <property type="match status" value="1"/>
</dbReference>
<evidence type="ECO:0000313" key="5">
    <source>
        <dbReference type="Proteomes" id="UP000002051"/>
    </source>
</evidence>
<dbReference type="InterPro" id="IPR006527">
    <property type="entry name" value="F-box-assoc_dom_typ1"/>
</dbReference>
<dbReference type="STRING" id="3880.A0A072TVN5"/>
<dbReference type="Pfam" id="PF00646">
    <property type="entry name" value="F-box"/>
    <property type="match status" value="1"/>
</dbReference>
<dbReference type="Proteomes" id="UP000265566">
    <property type="component" value="Chromosome 7"/>
</dbReference>
<evidence type="ECO:0000313" key="2">
    <source>
        <dbReference type="EMBL" id="KEH21502.1"/>
    </source>
</evidence>
<evidence type="ECO:0000259" key="1">
    <source>
        <dbReference type="PROSITE" id="PS50181"/>
    </source>
</evidence>
<proteinExistence type="predicted"/>
<reference evidence="6" key="4">
    <citation type="journal article" date="2018" name="Nat. Plants">
        <title>Whole-genome landscape of Medicago truncatula symbiotic genes.</title>
        <authorList>
            <person name="Pecrix Y."/>
            <person name="Staton S.E."/>
            <person name="Sallet E."/>
            <person name="Lelandais-Briere C."/>
            <person name="Moreau S."/>
            <person name="Carrere S."/>
            <person name="Blein T."/>
            <person name="Jardinaud M.F."/>
            <person name="Latrasse D."/>
            <person name="Zouine M."/>
            <person name="Zahm M."/>
            <person name="Kreplak J."/>
            <person name="Mayjonade B."/>
            <person name="Satge C."/>
            <person name="Perez M."/>
            <person name="Cauet S."/>
            <person name="Marande W."/>
            <person name="Chantry-Darmon C."/>
            <person name="Lopez-Roques C."/>
            <person name="Bouchez O."/>
            <person name="Berard A."/>
            <person name="Debelle F."/>
            <person name="Munos S."/>
            <person name="Bendahmane A."/>
            <person name="Berges H."/>
            <person name="Niebel A."/>
            <person name="Buitink J."/>
            <person name="Frugier F."/>
            <person name="Benhamed M."/>
            <person name="Crespi M."/>
            <person name="Gouzy J."/>
            <person name="Gamas P."/>
        </authorList>
    </citation>
    <scope>NUCLEOTIDE SEQUENCE [LARGE SCALE GENOMIC DNA]</scope>
    <source>
        <strain evidence="6">cv. Jemalong A17</strain>
    </source>
</reference>
<dbReference type="PANTHER" id="PTHR31672:SF13">
    <property type="entry name" value="F-BOX PROTEIN CPR30-LIKE"/>
    <property type="match status" value="1"/>
</dbReference>
<dbReference type="HOGENOM" id="CLU_027176_1_4_1"/>
<dbReference type="EnsemblPlants" id="KEH21502">
    <property type="protein sequence ID" value="KEH21502"/>
    <property type="gene ID" value="MTR_7g407070"/>
</dbReference>
<dbReference type="EMBL" id="CM001223">
    <property type="protein sequence ID" value="KEH21502.1"/>
    <property type="molecule type" value="Genomic_DNA"/>
</dbReference>
<reference evidence="3" key="5">
    <citation type="journal article" date="2018" name="Nat. Plants">
        <title>Whole-genome landscape of Medicago truncatula symbiotic genes.</title>
        <authorList>
            <person name="Pecrix Y."/>
            <person name="Gamas P."/>
            <person name="Carrere S."/>
        </authorList>
    </citation>
    <scope>NUCLEOTIDE SEQUENCE</scope>
    <source>
        <tissue evidence="3">Leaves</tissue>
    </source>
</reference>
<sequence>MASSRNPLPTLTSPPPSLSFGNSLHEPPLPTLPFDVIPEILCFLPVKFLLRSRCVCKSWNSLVSDPKFAKKHFCMSAARHIYFISYKRSDTEYSFRSYPLNSVFTKRATPQDKFEYFPNNFRGKRRIMHSYGFVGSCNGILCIADDNDKGLVILLNPSIRKFKELPLLETPPSAMFGNFETTLGFGYDSFTENYKVVVVMRYKMRVGSHYRDYVYKTEVKIHTLGTNSWKSIQEFPFGVVPIGQSGKFLSGTINWLTSIDLQRESPRFIVSFDLGKESYQKVLPPDYGGVDVCHFLALGVLRDCLCLASRDDTYSVKDVWVMKEYGNRESWTKLFNVSYRGDPKYSVFGEPIYIFEDNQVLLKFPRYLNLKLIDSRNGTFTSTGFNNTPEICNESLISPCS</sequence>
<dbReference type="Proteomes" id="UP000002051">
    <property type="component" value="Unassembled WGS sequence"/>
</dbReference>